<organism evidence="5">
    <name type="scientific">Clostridium butyricum</name>
    <dbReference type="NCBI Taxonomy" id="1492"/>
    <lineage>
        <taxon>Bacteria</taxon>
        <taxon>Bacillati</taxon>
        <taxon>Bacillota</taxon>
        <taxon>Clostridia</taxon>
        <taxon>Eubacteriales</taxon>
        <taxon>Clostridiaceae</taxon>
        <taxon>Clostridium</taxon>
    </lineage>
</organism>
<protein>
    <submittedName>
        <fullName evidence="5">Exoenzyme S synthesis regulatory protein ExsA</fullName>
    </submittedName>
</protein>
<dbReference type="PANTHER" id="PTHR47893">
    <property type="entry name" value="REGULATORY PROTEIN PCHR"/>
    <property type="match status" value="1"/>
</dbReference>
<dbReference type="PANTHER" id="PTHR47893:SF1">
    <property type="entry name" value="REGULATORY PROTEIN PCHR"/>
    <property type="match status" value="1"/>
</dbReference>
<gene>
    <name evidence="5" type="primary">exsA</name>
    <name evidence="5" type="ORF">CBLFYP62_01731</name>
</gene>
<dbReference type="InterPro" id="IPR053142">
    <property type="entry name" value="PchR_regulatory_protein"/>
</dbReference>
<keyword evidence="1" id="KW-0805">Transcription regulation</keyword>
<dbReference type="GO" id="GO:0003700">
    <property type="term" value="F:DNA-binding transcription factor activity"/>
    <property type="evidence" value="ECO:0007669"/>
    <property type="project" value="InterPro"/>
</dbReference>
<evidence type="ECO:0000313" key="5">
    <source>
        <dbReference type="EMBL" id="VYU21720.1"/>
    </source>
</evidence>
<evidence type="ECO:0000259" key="4">
    <source>
        <dbReference type="PROSITE" id="PS01124"/>
    </source>
</evidence>
<accession>A0A6N3CYD9</accession>
<proteinExistence type="predicted"/>
<sequence>MDATQNEKLFYGSQVKILKRTKEFNIYELKNETGYAIMKSYHLFDGIDLIYNDINMNKISNDLCMPPGFFEVNHCQEGRIECEFNRECLYMTKDDFSINRKDGTCHKSYFPLSHYYGISICINIKKAQIEIDRYFESNFINIKSLCDKLCGESGFLLMKSNESIGHIFAELYSIPEKIKFQYFKIKVLEVILFLSALDGNNNEKRSYYSKRQVDKIKDIQKYITKNIEKKYTLDELSENYNIGLTTMKQCFKGVYGENIYSYIRRFRMELAAEKLMGSDNTILEIANSVGYENGSKFAAAFKNVIGISPKKFRTLKNKKEVYNYTKITE</sequence>
<dbReference type="AlphaFoldDB" id="A0A6N3CYD9"/>
<dbReference type="InterPro" id="IPR020449">
    <property type="entry name" value="Tscrpt_reg_AraC-type_HTH"/>
</dbReference>
<name>A0A6N3CYD9_CLOBU</name>
<dbReference type="Pfam" id="PF12833">
    <property type="entry name" value="HTH_18"/>
    <property type="match status" value="1"/>
</dbReference>
<dbReference type="SMART" id="SM00342">
    <property type="entry name" value="HTH_ARAC"/>
    <property type="match status" value="1"/>
</dbReference>
<dbReference type="InterPro" id="IPR009057">
    <property type="entry name" value="Homeodomain-like_sf"/>
</dbReference>
<keyword evidence="2" id="KW-0238">DNA-binding</keyword>
<feature type="domain" description="HTH araC/xylS-type" evidence="4">
    <location>
        <begin position="217"/>
        <end position="315"/>
    </location>
</feature>
<dbReference type="PRINTS" id="PR00032">
    <property type="entry name" value="HTHARAC"/>
</dbReference>
<keyword evidence="3" id="KW-0804">Transcription</keyword>
<dbReference type="PROSITE" id="PS01124">
    <property type="entry name" value="HTH_ARAC_FAMILY_2"/>
    <property type="match status" value="1"/>
</dbReference>
<dbReference type="RefSeq" id="WP_003431700.1">
    <property type="nucleotide sequence ID" value="NZ_CABIVR010000008.1"/>
</dbReference>
<dbReference type="GO" id="GO:0043565">
    <property type="term" value="F:sequence-specific DNA binding"/>
    <property type="evidence" value="ECO:0007669"/>
    <property type="project" value="InterPro"/>
</dbReference>
<evidence type="ECO:0000256" key="3">
    <source>
        <dbReference type="ARBA" id="ARBA00023163"/>
    </source>
</evidence>
<dbReference type="Gene3D" id="1.10.10.60">
    <property type="entry name" value="Homeodomain-like"/>
    <property type="match status" value="1"/>
</dbReference>
<evidence type="ECO:0000256" key="2">
    <source>
        <dbReference type="ARBA" id="ARBA00023125"/>
    </source>
</evidence>
<dbReference type="InterPro" id="IPR018060">
    <property type="entry name" value="HTH_AraC"/>
</dbReference>
<dbReference type="InterPro" id="IPR018062">
    <property type="entry name" value="HTH_AraC-typ_CS"/>
</dbReference>
<dbReference type="PROSITE" id="PS00041">
    <property type="entry name" value="HTH_ARAC_FAMILY_1"/>
    <property type="match status" value="1"/>
</dbReference>
<evidence type="ECO:0000256" key="1">
    <source>
        <dbReference type="ARBA" id="ARBA00023015"/>
    </source>
</evidence>
<dbReference type="SUPFAM" id="SSF46689">
    <property type="entry name" value="Homeodomain-like"/>
    <property type="match status" value="1"/>
</dbReference>
<reference evidence="5" key="1">
    <citation type="submission" date="2019-11" db="EMBL/GenBank/DDBJ databases">
        <authorList>
            <person name="Feng L."/>
        </authorList>
    </citation>
    <scope>NUCLEOTIDE SEQUENCE</scope>
    <source>
        <strain evidence="5">CButyricumLFYP62</strain>
    </source>
</reference>
<dbReference type="EMBL" id="CACRTU010000016">
    <property type="protein sequence ID" value="VYU21720.1"/>
    <property type="molecule type" value="Genomic_DNA"/>
</dbReference>